<organism evidence="3 4">
    <name type="scientific">Luteococcus japonicus</name>
    <dbReference type="NCBI Taxonomy" id="33984"/>
    <lineage>
        <taxon>Bacteria</taxon>
        <taxon>Bacillati</taxon>
        <taxon>Actinomycetota</taxon>
        <taxon>Actinomycetes</taxon>
        <taxon>Propionibacteriales</taxon>
        <taxon>Propionibacteriaceae</taxon>
        <taxon>Luteococcus</taxon>
    </lineage>
</organism>
<dbReference type="Pfam" id="PF06114">
    <property type="entry name" value="Peptidase_M78"/>
    <property type="match status" value="1"/>
</dbReference>
<comment type="caution">
    <text evidence="3">The sequence shown here is derived from an EMBL/GenBank/DDBJ whole genome shotgun (WGS) entry which is preliminary data.</text>
</comment>
<reference evidence="3 4" key="1">
    <citation type="submission" date="2018-11" db="EMBL/GenBank/DDBJ databases">
        <title>Sequencing the genomes of 1000 actinobacteria strains.</title>
        <authorList>
            <person name="Klenk H.-P."/>
        </authorList>
    </citation>
    <scope>NUCLEOTIDE SEQUENCE [LARGE SCALE GENOMIC DNA]</scope>
    <source>
        <strain evidence="3 4">DSM 10546</strain>
    </source>
</reference>
<dbReference type="InterPro" id="IPR010359">
    <property type="entry name" value="IrrE_HExxH"/>
</dbReference>
<gene>
    <name evidence="3" type="ORF">EDD41_0761</name>
</gene>
<evidence type="ECO:0000313" key="3">
    <source>
        <dbReference type="EMBL" id="ROR53600.1"/>
    </source>
</evidence>
<evidence type="ECO:0000313" key="4">
    <source>
        <dbReference type="Proteomes" id="UP000275749"/>
    </source>
</evidence>
<name>A0A3N1ZRU3_9ACTN</name>
<feature type="region of interest" description="Disordered" evidence="1">
    <location>
        <begin position="1"/>
        <end position="26"/>
    </location>
</feature>
<evidence type="ECO:0000256" key="1">
    <source>
        <dbReference type="SAM" id="MobiDB-lite"/>
    </source>
</evidence>
<feature type="domain" description="IrrE N-terminal-like" evidence="2">
    <location>
        <begin position="148"/>
        <end position="204"/>
    </location>
</feature>
<proteinExistence type="predicted"/>
<dbReference type="AlphaFoldDB" id="A0A3N1ZRU3"/>
<dbReference type="EMBL" id="RKHG01000001">
    <property type="protein sequence ID" value="ROR53600.1"/>
    <property type="molecule type" value="Genomic_DNA"/>
</dbReference>
<feature type="region of interest" description="Disordered" evidence="1">
    <location>
        <begin position="287"/>
        <end position="328"/>
    </location>
</feature>
<sequence>MAGLAARRQPLPPVQLQQHHPDLDPTPDATLVAGYTTWQKSLHRQVTRGEHGIRILAPVTRRLPKLKPDGTPVLDDKGKPVMATQIVGAKPTSVFDISQTTGDPVPEPPRPALLTGRAPEGLWQSLASLVHAQGFRLERGDCHGANGYTDYTTRTVKVRDDVDDAQAVKTLAHELGHVLLHQPTTDGAPVCRDRREVEAESVAYLVTAAHGLDSSQYTFTYVAGWAEQALPHHPDGTTVADVIHDTGSRVLQAAHQILDATAAPDNTQPIGQALAETVARNVAADRTAMLPDGPAPRWDSGTRRSSDPPTRLRCPRHPSVASPAAPRL</sequence>
<dbReference type="Proteomes" id="UP000275749">
    <property type="component" value="Unassembled WGS sequence"/>
</dbReference>
<accession>A0A3N1ZRU3</accession>
<protein>
    <submittedName>
        <fullName evidence="3">Uncharacterized protein DUF955</fullName>
    </submittedName>
</protein>
<evidence type="ECO:0000259" key="2">
    <source>
        <dbReference type="Pfam" id="PF06114"/>
    </source>
</evidence>
<dbReference type="RefSeq" id="WP_123575003.1">
    <property type="nucleotide sequence ID" value="NZ_RKHG01000001.1"/>
</dbReference>
<dbReference type="Gene3D" id="1.10.10.2910">
    <property type="match status" value="1"/>
</dbReference>